<name>A0A9W6HXJ4_9ACTN</name>
<proteinExistence type="predicted"/>
<evidence type="ECO:0000256" key="1">
    <source>
        <dbReference type="SAM" id="MobiDB-lite"/>
    </source>
</evidence>
<evidence type="ECO:0008006" key="4">
    <source>
        <dbReference type="Google" id="ProtNLM"/>
    </source>
</evidence>
<protein>
    <recommendedName>
        <fullName evidence="4">YbaB/EbfC family DNA-binding protein</fullName>
    </recommendedName>
</protein>
<evidence type="ECO:0000313" key="3">
    <source>
        <dbReference type="Proteomes" id="UP001143474"/>
    </source>
</evidence>
<sequence length="141" mass="15504">MAYQRLTAGADMPTPPSPDDDVERLEQVLIQGRRMMERLQEARAGIRDLTGNAESADGLVKAVSNGQGDIVELRFDPRVMRLDPAALGGQVTRVLQAAQDDAARQARTIVDDALADTANLPEPLDERFIRDRVDQVARNLL</sequence>
<dbReference type="InterPro" id="IPR036894">
    <property type="entry name" value="YbaB-like_sf"/>
</dbReference>
<feature type="region of interest" description="Disordered" evidence="1">
    <location>
        <begin position="1"/>
        <end position="21"/>
    </location>
</feature>
<gene>
    <name evidence="2" type="ORF">GCM10017600_06390</name>
</gene>
<dbReference type="SUPFAM" id="SSF82607">
    <property type="entry name" value="YbaB-like"/>
    <property type="match status" value="1"/>
</dbReference>
<dbReference type="Pfam" id="PF02575">
    <property type="entry name" value="YbaB_DNA_bd"/>
    <property type="match status" value="1"/>
</dbReference>
<dbReference type="Proteomes" id="UP001143474">
    <property type="component" value="Unassembled WGS sequence"/>
</dbReference>
<keyword evidence="3" id="KW-1185">Reference proteome</keyword>
<evidence type="ECO:0000313" key="2">
    <source>
        <dbReference type="EMBL" id="GLK07234.1"/>
    </source>
</evidence>
<dbReference type="GO" id="GO:0003677">
    <property type="term" value="F:DNA binding"/>
    <property type="evidence" value="ECO:0007669"/>
    <property type="project" value="InterPro"/>
</dbReference>
<dbReference type="InterPro" id="IPR004401">
    <property type="entry name" value="YbaB/EbfC"/>
</dbReference>
<reference evidence="2" key="2">
    <citation type="submission" date="2023-01" db="EMBL/GenBank/DDBJ databases">
        <authorList>
            <person name="Sun Q."/>
            <person name="Evtushenko L."/>
        </authorList>
    </citation>
    <scope>NUCLEOTIDE SEQUENCE</scope>
    <source>
        <strain evidence="2">VKM Ac-2007</strain>
    </source>
</reference>
<dbReference type="AlphaFoldDB" id="A0A9W6HXJ4"/>
<dbReference type="RefSeq" id="WP_271215790.1">
    <property type="nucleotide sequence ID" value="NZ_BAAAVD010000006.1"/>
</dbReference>
<organism evidence="2 3">
    <name type="scientific">Streptosporangium carneum</name>
    <dbReference type="NCBI Taxonomy" id="47481"/>
    <lineage>
        <taxon>Bacteria</taxon>
        <taxon>Bacillati</taxon>
        <taxon>Actinomycetota</taxon>
        <taxon>Actinomycetes</taxon>
        <taxon>Streptosporangiales</taxon>
        <taxon>Streptosporangiaceae</taxon>
        <taxon>Streptosporangium</taxon>
    </lineage>
</organism>
<dbReference type="EMBL" id="BSEV01000001">
    <property type="protein sequence ID" value="GLK07234.1"/>
    <property type="molecule type" value="Genomic_DNA"/>
</dbReference>
<comment type="caution">
    <text evidence="2">The sequence shown here is derived from an EMBL/GenBank/DDBJ whole genome shotgun (WGS) entry which is preliminary data.</text>
</comment>
<reference evidence="2" key="1">
    <citation type="journal article" date="2014" name="Int. J. Syst. Evol. Microbiol.">
        <title>Complete genome sequence of Corynebacterium casei LMG S-19264T (=DSM 44701T), isolated from a smear-ripened cheese.</title>
        <authorList>
            <consortium name="US DOE Joint Genome Institute (JGI-PGF)"/>
            <person name="Walter F."/>
            <person name="Albersmeier A."/>
            <person name="Kalinowski J."/>
            <person name="Ruckert C."/>
        </authorList>
    </citation>
    <scope>NUCLEOTIDE SEQUENCE</scope>
    <source>
        <strain evidence="2">VKM Ac-2007</strain>
    </source>
</reference>
<dbReference type="Gene3D" id="3.30.1310.10">
    <property type="entry name" value="Nucleoid-associated protein YbaB-like domain"/>
    <property type="match status" value="1"/>
</dbReference>
<accession>A0A9W6HXJ4</accession>